<dbReference type="AlphaFoldDB" id="A0A3D8I6C9"/>
<evidence type="ECO:0000256" key="2">
    <source>
        <dbReference type="ARBA" id="ARBA00012150"/>
    </source>
</evidence>
<comment type="catalytic activity">
    <reaction evidence="3 4">
        <text>an acyl phosphate + H2O = a carboxylate + phosphate + H(+)</text>
        <dbReference type="Rhea" id="RHEA:14965"/>
        <dbReference type="ChEBI" id="CHEBI:15377"/>
        <dbReference type="ChEBI" id="CHEBI:15378"/>
        <dbReference type="ChEBI" id="CHEBI:29067"/>
        <dbReference type="ChEBI" id="CHEBI:43474"/>
        <dbReference type="ChEBI" id="CHEBI:59918"/>
        <dbReference type="EC" id="3.6.1.7"/>
    </reaction>
</comment>
<keyword evidence="4" id="KW-0378">Hydrolase</keyword>
<name>A0A3D8I6C9_9HELI</name>
<feature type="active site" evidence="4">
    <location>
        <position position="19"/>
    </location>
</feature>
<evidence type="ECO:0000259" key="6">
    <source>
        <dbReference type="PROSITE" id="PS51160"/>
    </source>
</evidence>
<dbReference type="GO" id="GO:0003998">
    <property type="term" value="F:acylphosphatase activity"/>
    <property type="evidence" value="ECO:0007669"/>
    <property type="project" value="UniProtKB-EC"/>
</dbReference>
<dbReference type="PROSITE" id="PS00150">
    <property type="entry name" value="ACYLPHOSPHATASE_1"/>
    <property type="match status" value="1"/>
</dbReference>
<dbReference type="Pfam" id="PF00708">
    <property type="entry name" value="Acylphosphatase"/>
    <property type="match status" value="1"/>
</dbReference>
<evidence type="ECO:0000256" key="5">
    <source>
        <dbReference type="RuleBase" id="RU004168"/>
    </source>
</evidence>
<dbReference type="Gene3D" id="3.30.70.100">
    <property type="match status" value="1"/>
</dbReference>
<evidence type="ECO:0000256" key="3">
    <source>
        <dbReference type="ARBA" id="ARBA00047645"/>
    </source>
</evidence>
<comment type="similarity">
    <text evidence="1 5">Belongs to the acylphosphatase family.</text>
</comment>
<dbReference type="PROSITE" id="PS51160">
    <property type="entry name" value="ACYLPHOSPHATASE_3"/>
    <property type="match status" value="1"/>
</dbReference>
<dbReference type="RefSeq" id="WP_104699462.1">
    <property type="nucleotide sequence ID" value="NZ_FZPP01000006.1"/>
</dbReference>
<dbReference type="EMBL" id="NXLR01000002">
    <property type="protein sequence ID" value="RDU60712.1"/>
    <property type="molecule type" value="Genomic_DNA"/>
</dbReference>
<dbReference type="InterPro" id="IPR020456">
    <property type="entry name" value="Acylphosphatase"/>
</dbReference>
<reference evidence="7 8" key="1">
    <citation type="submission" date="2018-04" db="EMBL/GenBank/DDBJ databases">
        <title>Novel Campyloabacter and Helicobacter Species and Strains.</title>
        <authorList>
            <person name="Mannion A.J."/>
            <person name="Shen Z."/>
            <person name="Fox J.G."/>
        </authorList>
    </citation>
    <scope>NUCLEOTIDE SEQUENCE [LARGE SCALE GENOMIC DNA]</scope>
    <source>
        <strain evidence="7 8">MIT 98-6070</strain>
    </source>
</reference>
<dbReference type="OrthoDB" id="5295388at2"/>
<dbReference type="PANTHER" id="PTHR47268">
    <property type="entry name" value="ACYLPHOSPHATASE"/>
    <property type="match status" value="1"/>
</dbReference>
<accession>A0A3D8I6C9</accession>
<gene>
    <name evidence="7" type="ORF">CQA63_01695</name>
</gene>
<dbReference type="InterPro" id="IPR017968">
    <property type="entry name" value="Acylphosphatase_CS"/>
</dbReference>
<evidence type="ECO:0000256" key="4">
    <source>
        <dbReference type="PROSITE-ProRule" id="PRU00520"/>
    </source>
</evidence>
<keyword evidence="8" id="KW-1185">Reference proteome</keyword>
<evidence type="ECO:0000313" key="7">
    <source>
        <dbReference type="EMBL" id="RDU60712.1"/>
    </source>
</evidence>
<dbReference type="InterPro" id="IPR036046">
    <property type="entry name" value="Acylphosphatase-like_dom_sf"/>
</dbReference>
<feature type="active site" evidence="4">
    <location>
        <position position="42"/>
    </location>
</feature>
<dbReference type="EC" id="3.6.1.7" evidence="2 4"/>
<feature type="domain" description="Acylphosphatase-like" evidence="6">
    <location>
        <begin position="4"/>
        <end position="96"/>
    </location>
</feature>
<organism evidence="7 8">
    <name type="scientific">Helicobacter marmotae</name>
    <dbReference type="NCBI Taxonomy" id="152490"/>
    <lineage>
        <taxon>Bacteria</taxon>
        <taxon>Pseudomonadati</taxon>
        <taxon>Campylobacterota</taxon>
        <taxon>Epsilonproteobacteria</taxon>
        <taxon>Campylobacterales</taxon>
        <taxon>Helicobacteraceae</taxon>
        <taxon>Helicobacter</taxon>
    </lineage>
</organism>
<sequence length="96" mass="10750">MKECREFIIFGRVQGVGFRRFIKAKVDSINAQEVLLSGHIRNLPNGSVRVVAQGSKQALEDLEKILRVGSIASDVREIQSALLELNEALENFEILK</sequence>
<proteinExistence type="inferred from homology"/>
<evidence type="ECO:0000313" key="8">
    <source>
        <dbReference type="Proteomes" id="UP000256599"/>
    </source>
</evidence>
<dbReference type="InterPro" id="IPR001792">
    <property type="entry name" value="Acylphosphatase-like_dom"/>
</dbReference>
<dbReference type="SUPFAM" id="SSF54975">
    <property type="entry name" value="Acylphosphatase/BLUF domain-like"/>
    <property type="match status" value="1"/>
</dbReference>
<dbReference type="PANTHER" id="PTHR47268:SF4">
    <property type="entry name" value="ACYLPHOSPHATASE"/>
    <property type="match status" value="1"/>
</dbReference>
<comment type="caution">
    <text evidence="7">The sequence shown here is derived from an EMBL/GenBank/DDBJ whole genome shotgun (WGS) entry which is preliminary data.</text>
</comment>
<evidence type="ECO:0000256" key="1">
    <source>
        <dbReference type="ARBA" id="ARBA00005614"/>
    </source>
</evidence>
<protein>
    <recommendedName>
        <fullName evidence="2 4">acylphosphatase</fullName>
        <ecNumber evidence="2 4">3.6.1.7</ecNumber>
    </recommendedName>
</protein>
<dbReference type="Proteomes" id="UP000256599">
    <property type="component" value="Unassembled WGS sequence"/>
</dbReference>